<dbReference type="PANTHER" id="PTHR17490">
    <property type="entry name" value="SUA5"/>
    <property type="match status" value="1"/>
</dbReference>
<evidence type="ECO:0000256" key="7">
    <source>
        <dbReference type="ARBA" id="ARBA00022695"/>
    </source>
</evidence>
<evidence type="ECO:0000256" key="11">
    <source>
        <dbReference type="ARBA" id="ARBA00048366"/>
    </source>
</evidence>
<proteinExistence type="inferred from homology"/>
<organism evidence="13 14">
    <name type="scientific">Tumebacillus lacus</name>
    <dbReference type="NCBI Taxonomy" id="2995335"/>
    <lineage>
        <taxon>Bacteria</taxon>
        <taxon>Bacillati</taxon>
        <taxon>Bacillota</taxon>
        <taxon>Bacilli</taxon>
        <taxon>Bacillales</taxon>
        <taxon>Alicyclobacillaceae</taxon>
        <taxon>Tumebacillus</taxon>
    </lineage>
</organism>
<dbReference type="GO" id="GO:0061710">
    <property type="term" value="F:L-threonylcarbamoyladenylate synthase"/>
    <property type="evidence" value="ECO:0007669"/>
    <property type="project" value="UniProtKB-EC"/>
</dbReference>
<keyword evidence="7 13" id="KW-0548">Nucleotidyltransferase</keyword>
<dbReference type="Gene3D" id="3.90.870.10">
    <property type="entry name" value="DHBP synthase"/>
    <property type="match status" value="1"/>
</dbReference>
<keyword evidence="9" id="KW-0067">ATP-binding</keyword>
<dbReference type="InterPro" id="IPR006070">
    <property type="entry name" value="Sua5-like_dom"/>
</dbReference>
<evidence type="ECO:0000256" key="4">
    <source>
        <dbReference type="ARBA" id="ARBA00022490"/>
    </source>
</evidence>
<evidence type="ECO:0000256" key="6">
    <source>
        <dbReference type="ARBA" id="ARBA00022694"/>
    </source>
</evidence>
<protein>
    <recommendedName>
        <fullName evidence="10">L-threonylcarbamoyladenylate synthase</fullName>
        <ecNumber evidence="3">2.7.7.87</ecNumber>
    </recommendedName>
    <alternativeName>
        <fullName evidence="10">L-threonylcarbamoyladenylate synthase</fullName>
    </alternativeName>
</protein>
<dbReference type="SUPFAM" id="SSF55821">
    <property type="entry name" value="YrdC/RibB"/>
    <property type="match status" value="1"/>
</dbReference>
<gene>
    <name evidence="13" type="ORF">OS242_17040</name>
</gene>
<evidence type="ECO:0000256" key="9">
    <source>
        <dbReference type="ARBA" id="ARBA00022840"/>
    </source>
</evidence>
<sequence length="237" mass="25962">MLRENVKPVSEEVIREAAAILRNGGLVITPTRTNYNLICDPTNADAIAKVFDVKKRTKFGPLTLAISHAEQADRYVKYPEYFDRSVLQELWPGELTVIFEKEYEFPPQLTMGAHTLAVACQGESVLHSIVEAFGAPVACTSANLSGQGDIFVDLDKAVLDIGEQVDLVIDAGSESAAAELDVANKSNSIIDLTFEQPFVVRVGVIPVERLSALIPQLNEDTEAYKQRLAARVEAMRS</sequence>
<dbReference type="RefSeq" id="WP_267152900.1">
    <property type="nucleotide sequence ID" value="NZ_JAPMLT010000012.1"/>
</dbReference>
<feature type="domain" description="YrdC-like" evidence="12">
    <location>
        <begin position="11"/>
        <end position="205"/>
    </location>
</feature>
<reference evidence="13 14" key="1">
    <citation type="submission" date="2022-11" db="EMBL/GenBank/DDBJ databases">
        <title>Study of microbial diversity in lake waters.</title>
        <authorList>
            <person name="Zhang J."/>
        </authorList>
    </citation>
    <scope>NUCLEOTIDE SEQUENCE [LARGE SCALE GENOMIC DNA]</scope>
    <source>
        <strain evidence="13 14">DT12</strain>
    </source>
</reference>
<dbReference type="PROSITE" id="PS51163">
    <property type="entry name" value="YRDC"/>
    <property type="match status" value="1"/>
</dbReference>
<dbReference type="NCBIfam" id="TIGR00057">
    <property type="entry name" value="L-threonylcarbamoyladenylate synthase"/>
    <property type="match status" value="1"/>
</dbReference>
<evidence type="ECO:0000313" key="13">
    <source>
        <dbReference type="EMBL" id="MCX7571650.1"/>
    </source>
</evidence>
<dbReference type="Proteomes" id="UP001208017">
    <property type="component" value="Unassembled WGS sequence"/>
</dbReference>
<evidence type="ECO:0000256" key="5">
    <source>
        <dbReference type="ARBA" id="ARBA00022679"/>
    </source>
</evidence>
<evidence type="ECO:0000256" key="3">
    <source>
        <dbReference type="ARBA" id="ARBA00012584"/>
    </source>
</evidence>
<evidence type="ECO:0000256" key="10">
    <source>
        <dbReference type="ARBA" id="ARBA00029774"/>
    </source>
</evidence>
<accession>A0ABT3X439</accession>
<dbReference type="InterPro" id="IPR017945">
    <property type="entry name" value="DHBP_synth_RibB-like_a/b_dom"/>
</dbReference>
<dbReference type="EC" id="2.7.7.87" evidence="3"/>
<dbReference type="EMBL" id="JAPMLT010000012">
    <property type="protein sequence ID" value="MCX7571650.1"/>
    <property type="molecule type" value="Genomic_DNA"/>
</dbReference>
<keyword evidence="6" id="KW-0819">tRNA processing</keyword>
<keyword evidence="4" id="KW-0963">Cytoplasm</keyword>
<dbReference type="PANTHER" id="PTHR17490:SF16">
    <property type="entry name" value="THREONYLCARBAMOYL-AMP SYNTHASE"/>
    <property type="match status" value="1"/>
</dbReference>
<evidence type="ECO:0000256" key="8">
    <source>
        <dbReference type="ARBA" id="ARBA00022741"/>
    </source>
</evidence>
<keyword evidence="14" id="KW-1185">Reference proteome</keyword>
<evidence type="ECO:0000256" key="1">
    <source>
        <dbReference type="ARBA" id="ARBA00004496"/>
    </source>
</evidence>
<dbReference type="InterPro" id="IPR050156">
    <property type="entry name" value="TC-AMP_synthase_SUA5"/>
</dbReference>
<comment type="similarity">
    <text evidence="2">Belongs to the SUA5 family.</text>
</comment>
<evidence type="ECO:0000256" key="2">
    <source>
        <dbReference type="ARBA" id="ARBA00007663"/>
    </source>
</evidence>
<keyword evidence="8" id="KW-0547">Nucleotide-binding</keyword>
<evidence type="ECO:0000313" key="14">
    <source>
        <dbReference type="Proteomes" id="UP001208017"/>
    </source>
</evidence>
<name>A0ABT3X439_9BACL</name>
<evidence type="ECO:0000259" key="12">
    <source>
        <dbReference type="PROSITE" id="PS51163"/>
    </source>
</evidence>
<keyword evidence="5 13" id="KW-0808">Transferase</keyword>
<comment type="caution">
    <text evidence="13">The sequence shown here is derived from an EMBL/GenBank/DDBJ whole genome shotgun (WGS) entry which is preliminary data.</text>
</comment>
<comment type="subcellular location">
    <subcellularLocation>
        <location evidence="1">Cytoplasm</location>
    </subcellularLocation>
</comment>
<dbReference type="Pfam" id="PF01300">
    <property type="entry name" value="Sua5_yciO_yrdC"/>
    <property type="match status" value="1"/>
</dbReference>
<comment type="catalytic activity">
    <reaction evidence="11">
        <text>L-threonine + hydrogencarbonate + ATP = L-threonylcarbamoyladenylate + diphosphate + H2O</text>
        <dbReference type="Rhea" id="RHEA:36407"/>
        <dbReference type="ChEBI" id="CHEBI:15377"/>
        <dbReference type="ChEBI" id="CHEBI:17544"/>
        <dbReference type="ChEBI" id="CHEBI:30616"/>
        <dbReference type="ChEBI" id="CHEBI:33019"/>
        <dbReference type="ChEBI" id="CHEBI:57926"/>
        <dbReference type="ChEBI" id="CHEBI:73682"/>
        <dbReference type="EC" id="2.7.7.87"/>
    </reaction>
</comment>